<reference evidence="3 4" key="1">
    <citation type="journal article" date="2014" name="Genome Announc.">
        <title>Draft genome sequence of the pathogenic fungus Scedosporium apiospermum.</title>
        <authorList>
            <person name="Vandeputte P."/>
            <person name="Ghamrawi S."/>
            <person name="Rechenmann M."/>
            <person name="Iltis A."/>
            <person name="Giraud S."/>
            <person name="Fleury M."/>
            <person name="Thornton C."/>
            <person name="Delhaes L."/>
            <person name="Meyer W."/>
            <person name="Papon N."/>
            <person name="Bouchara J.P."/>
        </authorList>
    </citation>
    <scope>NUCLEOTIDE SEQUENCE [LARGE SCALE GENOMIC DNA]</scope>
    <source>
        <strain evidence="3 4">IHEM 14462</strain>
    </source>
</reference>
<dbReference type="SMART" id="SM00382">
    <property type="entry name" value="AAA"/>
    <property type="match status" value="1"/>
</dbReference>
<dbReference type="Proteomes" id="UP000028545">
    <property type="component" value="Unassembled WGS sequence"/>
</dbReference>
<feature type="domain" description="AAA+ ATPase" evidence="2">
    <location>
        <begin position="479"/>
        <end position="606"/>
    </location>
</feature>
<dbReference type="GO" id="GO:0005524">
    <property type="term" value="F:ATP binding"/>
    <property type="evidence" value="ECO:0007669"/>
    <property type="project" value="InterPro"/>
</dbReference>
<dbReference type="CDD" id="cd19481">
    <property type="entry name" value="RecA-like_protease"/>
    <property type="match status" value="1"/>
</dbReference>
<dbReference type="GeneID" id="27719028"/>
<dbReference type="OMA" id="VDYPPKQ"/>
<sequence length="719" mass="82164">MGFVGRKKNDMSELAWKWRCKLLPPKPPIGRSIEEIDVSSDEDPKKLAPEPETGTQAKIKYYYEGKDSNPSNEHYDWTDYPPKQMSPTVAKNLAMHSVAVWKIKDRDKVALGNLFPLKTYQIYVYNPQLVAAIAPILKKENVHLDLNNRATFKQPFMALFFGLPEILDLYRKTPSESSLKPHLELFLKVLDDTFSDLRPRVASMKSLRLIKYKTAWTYYPTGCIIHSYIKNAEILAQVEGPVEYTVEGLNIPVKVLGFNGDAFGWRKASVKIKPFLGNKPITDLPHYPLEFHEDPAGVRKRLTERGRKMLDLQGLCYRNYEGLAIYFGEDCESHNVEGRVLIDVAGYNRYQQPQGKRELLDPETMKNAVTSGGSKEDDDDGKKKPRWLSEEDQERNKKEMLAQEDLLMFIGPWVEGYALKNKKWLKFYIEDIQPITWNDSAYKHLVYSEEQKDLVLSFVEHHGQKQASIFDDVIVGKGQGLILLLSGPPGTGKTLTAEAVADRTRRPLLYLQAEDLGINATALGANLKRLLAMATEWNAVVLLDEADVFMATREPVDIARNELVSIFLRELEYFRGIVFLTTNLYHTIDPAFRSRVSLHLLFKPLSSEAREQIWKKFLERVPHVRVVGSEQPLWEEDAEKVWASEEEENLARKGISEEDIKELGGWNLNGREIKNAVKMVQSWCDFKGYAVTLSRLENGIKVTSPHVSKVGEVDHSLYD</sequence>
<dbReference type="RefSeq" id="XP_016645833.1">
    <property type="nucleotide sequence ID" value="XM_016783559.1"/>
</dbReference>
<feature type="region of interest" description="Disordered" evidence="1">
    <location>
        <begin position="353"/>
        <end position="396"/>
    </location>
</feature>
<dbReference type="AlphaFoldDB" id="A0A084GFC2"/>
<dbReference type="Pfam" id="PF00004">
    <property type="entry name" value="AAA"/>
    <property type="match status" value="1"/>
</dbReference>
<dbReference type="PANTHER" id="PTHR46411">
    <property type="entry name" value="FAMILY ATPASE, PUTATIVE-RELATED"/>
    <property type="match status" value="1"/>
</dbReference>
<dbReference type="Gene3D" id="3.40.50.300">
    <property type="entry name" value="P-loop containing nucleotide triphosphate hydrolases"/>
    <property type="match status" value="1"/>
</dbReference>
<dbReference type="GO" id="GO:0016887">
    <property type="term" value="F:ATP hydrolysis activity"/>
    <property type="evidence" value="ECO:0007669"/>
    <property type="project" value="InterPro"/>
</dbReference>
<name>A0A084GFC2_PSEDA</name>
<dbReference type="Pfam" id="PF22942">
    <property type="entry name" value="DUF7025"/>
    <property type="match status" value="1"/>
</dbReference>
<dbReference type="SUPFAM" id="SSF52540">
    <property type="entry name" value="P-loop containing nucleoside triphosphate hydrolases"/>
    <property type="match status" value="1"/>
</dbReference>
<dbReference type="HOGENOM" id="CLU_004471_6_3_1"/>
<evidence type="ECO:0000313" key="4">
    <source>
        <dbReference type="Proteomes" id="UP000028545"/>
    </source>
</evidence>
<dbReference type="InterPro" id="IPR003959">
    <property type="entry name" value="ATPase_AAA_core"/>
</dbReference>
<protein>
    <submittedName>
        <fullName evidence="3">ATPase</fullName>
    </submittedName>
</protein>
<comment type="caution">
    <text evidence="3">The sequence shown here is derived from an EMBL/GenBank/DDBJ whole genome shotgun (WGS) entry which is preliminary data.</text>
</comment>
<evidence type="ECO:0000256" key="1">
    <source>
        <dbReference type="SAM" id="MobiDB-lite"/>
    </source>
</evidence>
<dbReference type="EMBL" id="JOWA01000044">
    <property type="protein sequence ID" value="KEZ46034.1"/>
    <property type="molecule type" value="Genomic_DNA"/>
</dbReference>
<evidence type="ECO:0000313" key="3">
    <source>
        <dbReference type="EMBL" id="KEZ46034.1"/>
    </source>
</evidence>
<dbReference type="OrthoDB" id="10042665at2759"/>
<dbReference type="InterPro" id="IPR003593">
    <property type="entry name" value="AAA+_ATPase"/>
</dbReference>
<dbReference type="PANTHER" id="PTHR46411:SF3">
    <property type="entry name" value="AAA+ ATPASE DOMAIN-CONTAINING PROTEIN"/>
    <property type="match status" value="1"/>
</dbReference>
<evidence type="ECO:0000259" key="2">
    <source>
        <dbReference type="SMART" id="SM00382"/>
    </source>
</evidence>
<keyword evidence="4" id="KW-1185">Reference proteome</keyword>
<feature type="region of interest" description="Disordered" evidence="1">
    <location>
        <begin position="26"/>
        <end position="55"/>
    </location>
</feature>
<organism evidence="3 4">
    <name type="scientific">Pseudallescheria apiosperma</name>
    <name type="common">Scedosporium apiospermum</name>
    <dbReference type="NCBI Taxonomy" id="563466"/>
    <lineage>
        <taxon>Eukaryota</taxon>
        <taxon>Fungi</taxon>
        <taxon>Dikarya</taxon>
        <taxon>Ascomycota</taxon>
        <taxon>Pezizomycotina</taxon>
        <taxon>Sordariomycetes</taxon>
        <taxon>Hypocreomycetidae</taxon>
        <taxon>Microascales</taxon>
        <taxon>Microascaceae</taxon>
        <taxon>Scedosporium</taxon>
    </lineage>
</organism>
<feature type="compositionally biased region" description="Basic and acidic residues" evidence="1">
    <location>
        <begin position="355"/>
        <end position="364"/>
    </location>
</feature>
<dbReference type="InterPro" id="IPR054289">
    <property type="entry name" value="DUF7025"/>
</dbReference>
<dbReference type="VEuPathDB" id="FungiDB:SAPIO_CDS0876"/>
<dbReference type="InterPro" id="IPR027417">
    <property type="entry name" value="P-loop_NTPase"/>
</dbReference>
<accession>A0A084GFC2</accession>
<proteinExistence type="predicted"/>
<gene>
    <name evidence="3" type="ORF">SAPIO_CDS0876</name>
</gene>
<dbReference type="KEGG" id="sapo:SAPIO_CDS0876"/>